<evidence type="ECO:0000313" key="1">
    <source>
        <dbReference type="EMBL" id="MDR6460490.1"/>
    </source>
</evidence>
<gene>
    <name evidence="1" type="ORF">J2786_003624</name>
</gene>
<accession>A0ACC6JBQ2</accession>
<evidence type="ECO:0000313" key="2">
    <source>
        <dbReference type="Proteomes" id="UP001184833"/>
    </source>
</evidence>
<dbReference type="Proteomes" id="UP001184833">
    <property type="component" value="Unassembled WGS sequence"/>
</dbReference>
<dbReference type="EMBL" id="JAVDQX010000004">
    <property type="protein sequence ID" value="MDR6460490.1"/>
    <property type="molecule type" value="Genomic_DNA"/>
</dbReference>
<keyword evidence="2" id="KW-1185">Reference proteome</keyword>
<name>A0ACC6JBQ2_9FLAO</name>
<sequence length="295" mass="34262">MRITFNIKLLAIVLTSFLSTVTAQDTIGFRALYKARIDPQKMQVTYDKTTHLLFPSPIRYVDLGSDYITAGKTNDLENVLRIKAALKGFEPETNFSVITKDGTFYSFDVLYSPYPDALSYDLSKLRTDTYKGNTSEILFEELKGDSSSVTDHIMKTLCESSKRSIRHIHSKSDGIEFIVKSLNLYNGKFYFVLQIKNSRNINYQVDYINFKITDKKNLKRTAVQDKILYPLRAYFSTLNIRTRSTVENVYLFDQFTLFKDQVLFIEIFEKNGGRHQRIKLKNKDLIKAKPIEKHF</sequence>
<proteinExistence type="predicted"/>
<reference evidence="1" key="1">
    <citation type="submission" date="2023-07" db="EMBL/GenBank/DDBJ databases">
        <title>Sorghum-associated microbial communities from plants grown in Nebraska, USA.</title>
        <authorList>
            <person name="Schachtman D."/>
        </authorList>
    </citation>
    <scope>NUCLEOTIDE SEQUENCE</scope>
    <source>
        <strain evidence="1">DS2329</strain>
    </source>
</reference>
<organism evidence="1 2">
    <name type="scientific">Chryseobacterium vietnamense</name>
    <dbReference type="NCBI Taxonomy" id="866785"/>
    <lineage>
        <taxon>Bacteria</taxon>
        <taxon>Pseudomonadati</taxon>
        <taxon>Bacteroidota</taxon>
        <taxon>Flavobacteriia</taxon>
        <taxon>Flavobacteriales</taxon>
        <taxon>Weeksellaceae</taxon>
        <taxon>Chryseobacterium group</taxon>
        <taxon>Chryseobacterium</taxon>
    </lineage>
</organism>
<comment type="caution">
    <text evidence="1">The sequence shown here is derived from an EMBL/GenBank/DDBJ whole genome shotgun (WGS) entry which is preliminary data.</text>
</comment>
<protein>
    <submittedName>
        <fullName evidence="1">Conjugative transposon TraN protein</fullName>
    </submittedName>
</protein>